<dbReference type="InterPro" id="IPR036514">
    <property type="entry name" value="SGNH_hydro_sf"/>
</dbReference>
<dbReference type="EMBL" id="KL584826">
    <property type="protein sequence ID" value="KEQ66083.1"/>
    <property type="molecule type" value="Genomic_DNA"/>
</dbReference>
<accession>A0A074VZZ9</accession>
<proteinExistence type="predicted"/>
<dbReference type="GeneID" id="63919302"/>
<dbReference type="AlphaFoldDB" id="A0A074VZZ9"/>
<protein>
    <submittedName>
        <fullName evidence="2">SGNH hydrolase</fullName>
    </submittedName>
</protein>
<name>A0A074VZZ9_AURM1</name>
<dbReference type="InterPro" id="IPR013830">
    <property type="entry name" value="SGNH_hydro"/>
</dbReference>
<organism evidence="2 3">
    <name type="scientific">Aureobasidium melanogenum (strain CBS 110374)</name>
    <name type="common">Aureobasidium pullulans var. melanogenum</name>
    <dbReference type="NCBI Taxonomy" id="1043003"/>
    <lineage>
        <taxon>Eukaryota</taxon>
        <taxon>Fungi</taxon>
        <taxon>Dikarya</taxon>
        <taxon>Ascomycota</taxon>
        <taxon>Pezizomycotina</taxon>
        <taxon>Dothideomycetes</taxon>
        <taxon>Dothideomycetidae</taxon>
        <taxon>Dothideales</taxon>
        <taxon>Saccotheciaceae</taxon>
        <taxon>Aureobasidium</taxon>
    </lineage>
</organism>
<evidence type="ECO:0000259" key="1">
    <source>
        <dbReference type="Pfam" id="PF13472"/>
    </source>
</evidence>
<gene>
    <name evidence="2" type="ORF">M437DRAFT_72901</name>
</gene>
<dbReference type="RefSeq" id="XP_040883106.1">
    <property type="nucleotide sequence ID" value="XM_041025929.1"/>
</dbReference>
<feature type="domain" description="SGNH hydrolase-type esterase" evidence="1">
    <location>
        <begin position="7"/>
        <end position="247"/>
    </location>
</feature>
<dbReference type="GO" id="GO:0016788">
    <property type="term" value="F:hydrolase activity, acting on ester bonds"/>
    <property type="evidence" value="ECO:0007669"/>
    <property type="project" value="InterPro"/>
</dbReference>
<dbReference type="GO" id="GO:0006629">
    <property type="term" value="P:lipid metabolic process"/>
    <property type="evidence" value="ECO:0007669"/>
    <property type="project" value="TreeGrafter"/>
</dbReference>
<keyword evidence="2" id="KW-0378">Hydrolase</keyword>
<dbReference type="Gene3D" id="3.40.50.1110">
    <property type="entry name" value="SGNH hydrolase"/>
    <property type="match status" value="1"/>
</dbReference>
<evidence type="ECO:0000313" key="2">
    <source>
        <dbReference type="EMBL" id="KEQ66083.1"/>
    </source>
</evidence>
<reference evidence="2 3" key="1">
    <citation type="journal article" date="2014" name="BMC Genomics">
        <title>Genome sequencing of four Aureobasidium pullulans varieties: biotechnological potential, stress tolerance, and description of new species.</title>
        <authorList>
            <person name="Gostin Ar C."/>
            <person name="Ohm R.A."/>
            <person name="Kogej T."/>
            <person name="Sonjak S."/>
            <person name="Turk M."/>
            <person name="Zajc J."/>
            <person name="Zalar P."/>
            <person name="Grube M."/>
            <person name="Sun H."/>
            <person name="Han J."/>
            <person name="Sharma A."/>
            <person name="Chiniquy J."/>
            <person name="Ngan C.Y."/>
            <person name="Lipzen A."/>
            <person name="Barry K."/>
            <person name="Grigoriev I.V."/>
            <person name="Gunde-Cimerman N."/>
        </authorList>
    </citation>
    <scope>NUCLEOTIDE SEQUENCE [LARGE SCALE GENOMIC DNA]</scope>
    <source>
        <strain evidence="2 3">CBS 110374</strain>
    </source>
</reference>
<dbReference type="SUPFAM" id="SSF52266">
    <property type="entry name" value="SGNH hydrolase"/>
    <property type="match status" value="1"/>
</dbReference>
<keyword evidence="3" id="KW-1185">Reference proteome</keyword>
<dbReference type="PANTHER" id="PTHR37981">
    <property type="entry name" value="LIPASE 2"/>
    <property type="match status" value="1"/>
</dbReference>
<dbReference type="CDD" id="cd01823">
    <property type="entry name" value="SEST_like"/>
    <property type="match status" value="1"/>
</dbReference>
<evidence type="ECO:0000313" key="3">
    <source>
        <dbReference type="Proteomes" id="UP000030672"/>
    </source>
</evidence>
<dbReference type="PANTHER" id="PTHR37981:SF1">
    <property type="entry name" value="SGNH HYDROLASE-TYPE ESTERASE DOMAIN-CONTAINING PROTEIN"/>
    <property type="match status" value="1"/>
</dbReference>
<dbReference type="Pfam" id="PF13472">
    <property type="entry name" value="Lipase_GDSL_2"/>
    <property type="match status" value="1"/>
</dbReference>
<dbReference type="HOGENOM" id="CLU_038449_1_1_1"/>
<dbReference type="Proteomes" id="UP000030672">
    <property type="component" value="Unassembled WGS sequence"/>
</dbReference>
<sequence length="267" mass="28735">MVKIANLGSSFSAGPGIPPQINTAASRSGANFAHLLAERLHADLTDLSVSAATLLNLLDTPQVANGHTFPPQIQGVPEDADIVLVLGGGNDMSYIGGLFMEHTWLMTAMSVVNRVKGVASPTIPKPADEEEVIRRFGKVLDAVHAKAPKARVIVIEYLTLLGSDVKAGIDVPFNAERLKHHQAVAARLQSATSKAVESRSEWCEQIPMAELSQSHGIGSAEPWVFGCTAMEQLRGQTWYHPNGQGMKAVAEILFERLRKDRSGLSKI</sequence>
<dbReference type="InterPro" id="IPR037460">
    <property type="entry name" value="SEST-like"/>
</dbReference>